<evidence type="ECO:0000256" key="4">
    <source>
        <dbReference type="PROSITE-ProRule" id="PRU00335"/>
    </source>
</evidence>
<protein>
    <submittedName>
        <fullName evidence="6">TetR/AcrR family transcriptional regulator</fullName>
    </submittedName>
</protein>
<dbReference type="InterPro" id="IPR001647">
    <property type="entry name" value="HTH_TetR"/>
</dbReference>
<gene>
    <name evidence="6" type="ORF">KK488_02865</name>
</gene>
<dbReference type="Proteomes" id="UP001138757">
    <property type="component" value="Unassembled WGS sequence"/>
</dbReference>
<dbReference type="InterPro" id="IPR009057">
    <property type="entry name" value="Homeodomain-like_sf"/>
</dbReference>
<evidence type="ECO:0000259" key="5">
    <source>
        <dbReference type="PROSITE" id="PS50977"/>
    </source>
</evidence>
<name>A0A9X1AK95_9SPHN</name>
<feature type="DNA-binding region" description="H-T-H motif" evidence="4">
    <location>
        <begin position="41"/>
        <end position="60"/>
    </location>
</feature>
<accession>A0A9X1AK95</accession>
<dbReference type="GO" id="GO:0000976">
    <property type="term" value="F:transcription cis-regulatory region binding"/>
    <property type="evidence" value="ECO:0007669"/>
    <property type="project" value="TreeGrafter"/>
</dbReference>
<evidence type="ECO:0000313" key="6">
    <source>
        <dbReference type="EMBL" id="MBT2185880.1"/>
    </source>
</evidence>
<evidence type="ECO:0000256" key="3">
    <source>
        <dbReference type="ARBA" id="ARBA00023163"/>
    </source>
</evidence>
<organism evidence="6 7">
    <name type="scientific">Sphingobium nicotianae</name>
    <dbReference type="NCBI Taxonomy" id="2782607"/>
    <lineage>
        <taxon>Bacteria</taxon>
        <taxon>Pseudomonadati</taxon>
        <taxon>Pseudomonadota</taxon>
        <taxon>Alphaproteobacteria</taxon>
        <taxon>Sphingomonadales</taxon>
        <taxon>Sphingomonadaceae</taxon>
        <taxon>Sphingobium</taxon>
    </lineage>
</organism>
<dbReference type="PROSITE" id="PS50977">
    <property type="entry name" value="HTH_TETR_2"/>
    <property type="match status" value="1"/>
</dbReference>
<dbReference type="InterPro" id="IPR050109">
    <property type="entry name" value="HTH-type_TetR-like_transc_reg"/>
</dbReference>
<evidence type="ECO:0000256" key="1">
    <source>
        <dbReference type="ARBA" id="ARBA00023015"/>
    </source>
</evidence>
<dbReference type="Pfam" id="PF00440">
    <property type="entry name" value="TetR_N"/>
    <property type="match status" value="1"/>
</dbReference>
<dbReference type="PANTHER" id="PTHR30055:SF234">
    <property type="entry name" value="HTH-TYPE TRANSCRIPTIONAL REGULATOR BETI"/>
    <property type="match status" value="1"/>
</dbReference>
<dbReference type="GO" id="GO:0003700">
    <property type="term" value="F:DNA-binding transcription factor activity"/>
    <property type="evidence" value="ECO:0007669"/>
    <property type="project" value="TreeGrafter"/>
</dbReference>
<dbReference type="EMBL" id="JAHGAW010000002">
    <property type="protein sequence ID" value="MBT2185880.1"/>
    <property type="molecule type" value="Genomic_DNA"/>
</dbReference>
<evidence type="ECO:0000256" key="2">
    <source>
        <dbReference type="ARBA" id="ARBA00023125"/>
    </source>
</evidence>
<feature type="domain" description="HTH tetR-type" evidence="5">
    <location>
        <begin position="18"/>
        <end position="78"/>
    </location>
</feature>
<keyword evidence="7" id="KW-1185">Reference proteome</keyword>
<evidence type="ECO:0000313" key="7">
    <source>
        <dbReference type="Proteomes" id="UP001138757"/>
    </source>
</evidence>
<dbReference type="SUPFAM" id="SSF46689">
    <property type="entry name" value="Homeodomain-like"/>
    <property type="match status" value="1"/>
</dbReference>
<dbReference type="Gene3D" id="1.10.357.10">
    <property type="entry name" value="Tetracycline Repressor, domain 2"/>
    <property type="match status" value="1"/>
</dbReference>
<keyword evidence="3" id="KW-0804">Transcription</keyword>
<reference evidence="6" key="1">
    <citation type="submission" date="2021-05" db="EMBL/GenBank/DDBJ databases">
        <title>Genome of Sphingobium sp. strain.</title>
        <authorList>
            <person name="Fan R."/>
        </authorList>
    </citation>
    <scope>NUCLEOTIDE SEQUENCE</scope>
    <source>
        <strain evidence="6">H33</strain>
    </source>
</reference>
<dbReference type="PANTHER" id="PTHR30055">
    <property type="entry name" value="HTH-TYPE TRANSCRIPTIONAL REGULATOR RUTR"/>
    <property type="match status" value="1"/>
</dbReference>
<keyword evidence="2 4" id="KW-0238">DNA-binding</keyword>
<proteinExistence type="predicted"/>
<dbReference type="AlphaFoldDB" id="A0A9X1AK95"/>
<keyword evidence="1" id="KW-0805">Transcription regulation</keyword>
<sequence>MTDARRPYRQSARAEAASRTAEAIVDAFLGHMTSHWYDDISLASVAKTAGVTVPTILRHFGSKEGVLEAIGKRFESEVRERRRMMPGDIDGAITALLSDYETAGDMMMRFLAQETRFPAVRRLTDVGRAQHRSWVRESFAPYLAGLTPEQEEWQLDGLIMSLDLYVWQVLRRDRGRTPEEVRRFMRALVDGILGSKPGS</sequence>
<comment type="caution">
    <text evidence="6">The sequence shown here is derived from an EMBL/GenBank/DDBJ whole genome shotgun (WGS) entry which is preliminary data.</text>
</comment>